<keyword evidence="9 13" id="KW-0408">Iron</keyword>
<dbReference type="GeneTree" id="ENSGT00390000001424"/>
<dbReference type="Proteomes" id="UP000007875">
    <property type="component" value="Unassembled WGS sequence"/>
</dbReference>
<keyword evidence="6 13" id="KW-0479">Metal-binding</keyword>
<comment type="subcellular location">
    <subcellularLocation>
        <location evidence="1 13">Mitochondrion inner membrane</location>
        <topology evidence="1 13">Peripheral membrane protein</topology>
        <orientation evidence="1 13">Matrix side</orientation>
    </subcellularLocation>
</comment>
<dbReference type="InterPro" id="IPR003204">
    <property type="entry name" value="Cyt_c_oxidase_su5A/6"/>
</dbReference>
<evidence type="ECO:0000256" key="6">
    <source>
        <dbReference type="ARBA" id="ARBA00022723"/>
    </source>
</evidence>
<comment type="pathway">
    <text evidence="2 13">Energy metabolism; oxidative phosphorylation.</text>
</comment>
<evidence type="ECO:0000256" key="2">
    <source>
        <dbReference type="ARBA" id="ARBA00004673"/>
    </source>
</evidence>
<name>H2Y4S7_CIOSA</name>
<dbReference type="AlphaFoldDB" id="H2Y4S7"/>
<dbReference type="GO" id="GO:0005743">
    <property type="term" value="C:mitochondrial inner membrane"/>
    <property type="evidence" value="ECO:0007669"/>
    <property type="project" value="UniProtKB-SubCell"/>
</dbReference>
<evidence type="ECO:0000256" key="4">
    <source>
        <dbReference type="ARBA" id="ARBA00021968"/>
    </source>
</evidence>
<comment type="subunit">
    <text evidence="13">Component of the cytochrome c oxidase (complex IV, CIV), a multisubunit enzyme composed of a catalytic core of 3 subunits and several supernumerary subunits. The complex exists as a monomer or a dimer and forms supercomplexes (SCs) in the inner mitochondrial membrane with ubiquinol-cytochrome c oxidoreductase (cytochrome b-c1 complex, complex III, CIII).</text>
</comment>
<dbReference type="UniPathway" id="UPA00705"/>
<dbReference type="InParanoid" id="H2Y4S7"/>
<dbReference type="STRING" id="51511.ENSCSAVP00000000325"/>
<keyword evidence="15" id="KW-1185">Reference proteome</keyword>
<dbReference type="PANTHER" id="PTHR14200:SF11">
    <property type="entry name" value="CYTOCHROME C OXIDASE SUBUNIT 5A, MITOCHONDRIAL"/>
    <property type="match status" value="1"/>
</dbReference>
<evidence type="ECO:0000256" key="13">
    <source>
        <dbReference type="RuleBase" id="RU368103"/>
    </source>
</evidence>
<evidence type="ECO:0000256" key="1">
    <source>
        <dbReference type="ARBA" id="ARBA00004443"/>
    </source>
</evidence>
<reference evidence="15" key="1">
    <citation type="submission" date="2003-08" db="EMBL/GenBank/DDBJ databases">
        <authorList>
            <person name="Birren B."/>
            <person name="Nusbaum C."/>
            <person name="Abebe A."/>
            <person name="Abouelleil A."/>
            <person name="Adekoya E."/>
            <person name="Ait-zahra M."/>
            <person name="Allen N."/>
            <person name="Allen T."/>
            <person name="An P."/>
            <person name="Anderson M."/>
            <person name="Anderson S."/>
            <person name="Arachchi H."/>
            <person name="Armbruster J."/>
            <person name="Bachantsang P."/>
            <person name="Baldwin J."/>
            <person name="Barry A."/>
            <person name="Bayul T."/>
            <person name="Blitshsteyn B."/>
            <person name="Bloom T."/>
            <person name="Blye J."/>
            <person name="Boguslavskiy L."/>
            <person name="Borowsky M."/>
            <person name="Boukhgalter B."/>
            <person name="Brunache A."/>
            <person name="Butler J."/>
            <person name="Calixte N."/>
            <person name="Calvo S."/>
            <person name="Camarata J."/>
            <person name="Campo K."/>
            <person name="Chang J."/>
            <person name="Cheshatsang Y."/>
            <person name="Citroen M."/>
            <person name="Collymore A."/>
            <person name="Considine T."/>
            <person name="Cook A."/>
            <person name="Cooke P."/>
            <person name="Corum B."/>
            <person name="Cuomo C."/>
            <person name="David R."/>
            <person name="Dawoe T."/>
            <person name="Degray S."/>
            <person name="Dodge S."/>
            <person name="Dooley K."/>
            <person name="Dorje P."/>
            <person name="Dorjee K."/>
            <person name="Dorris L."/>
            <person name="Duffey N."/>
            <person name="Dupes A."/>
            <person name="Elkins T."/>
            <person name="Engels R."/>
            <person name="Erickson J."/>
            <person name="Farina A."/>
            <person name="Faro S."/>
            <person name="Ferreira P."/>
            <person name="Fischer H."/>
            <person name="Fitzgerald M."/>
            <person name="Foley K."/>
            <person name="Gage D."/>
            <person name="Galagan J."/>
            <person name="Gearin G."/>
            <person name="Gnerre S."/>
            <person name="Gnirke A."/>
            <person name="Goyette A."/>
            <person name="Graham J."/>
            <person name="Grandbois E."/>
            <person name="Gyaltsen K."/>
            <person name="Hafez N."/>
            <person name="Hagopian D."/>
            <person name="Hagos B."/>
            <person name="Hall J."/>
            <person name="Hatcher B."/>
            <person name="Heller A."/>
            <person name="Higgins H."/>
            <person name="Honan T."/>
            <person name="Horn A."/>
            <person name="Houde N."/>
            <person name="Hughes L."/>
            <person name="Hulme W."/>
            <person name="Husby E."/>
            <person name="Iliev I."/>
            <person name="Jaffe D."/>
            <person name="Jones C."/>
            <person name="Kamal M."/>
            <person name="Kamat A."/>
            <person name="Kamvysselis M."/>
            <person name="Karlsson E."/>
            <person name="Kells C."/>
            <person name="Kieu A."/>
            <person name="Kisner P."/>
            <person name="Kodira C."/>
            <person name="Kulbokas E."/>
            <person name="Labutti K."/>
            <person name="Lama D."/>
            <person name="Landers T."/>
            <person name="Leger J."/>
            <person name="Levine S."/>
            <person name="Lewis D."/>
            <person name="Lewis T."/>
            <person name="Lindblad-toh K."/>
            <person name="Liu X."/>
            <person name="Lokyitsang T."/>
            <person name="Lokyitsang Y."/>
            <person name="Lucien O."/>
            <person name="Lui A."/>
            <person name="Ma L.J."/>
            <person name="Mabbitt R."/>
            <person name="Macdonald J."/>
            <person name="Maclean C."/>
            <person name="Major J."/>
            <person name="Manning J."/>
            <person name="Marabella R."/>
            <person name="Maru K."/>
            <person name="Matthews C."/>
            <person name="Mauceli E."/>
            <person name="Mccarthy M."/>
            <person name="Mcdonough S."/>
            <person name="Mcghee T."/>
            <person name="Meldrim J."/>
            <person name="Meneus L."/>
            <person name="Mesirov J."/>
            <person name="Mihalev A."/>
            <person name="Mihova T."/>
            <person name="Mikkelsen T."/>
            <person name="Mlenga V."/>
            <person name="Moru K."/>
            <person name="Mozes J."/>
            <person name="Mulrain L."/>
            <person name="Munson G."/>
            <person name="Naylor J."/>
            <person name="Newes C."/>
            <person name="Nguyen C."/>
            <person name="Nguyen N."/>
            <person name="Nguyen T."/>
            <person name="Nicol R."/>
            <person name="Nielsen C."/>
            <person name="Nizzari M."/>
            <person name="Norbu C."/>
            <person name="Norbu N."/>
            <person name="O'donnell P."/>
            <person name="Okoawo O."/>
            <person name="O'leary S."/>
            <person name="Omotosho B."/>
            <person name="O'neill K."/>
            <person name="Osman S."/>
            <person name="Parker S."/>
            <person name="Perrin D."/>
            <person name="Phunkhang P."/>
            <person name="Piqani B."/>
            <person name="Purcell S."/>
            <person name="Rachupka T."/>
            <person name="Ramasamy U."/>
            <person name="Rameau R."/>
            <person name="Ray V."/>
            <person name="Raymond C."/>
            <person name="Retta R."/>
            <person name="Richardson S."/>
            <person name="Rise C."/>
            <person name="Rodriguez J."/>
            <person name="Rogers J."/>
            <person name="Rogov P."/>
            <person name="Rutman M."/>
            <person name="Schupbach R."/>
            <person name="Seaman C."/>
            <person name="Settipalli S."/>
            <person name="Sharpe T."/>
            <person name="Sheridan J."/>
            <person name="Sherpa N."/>
            <person name="Shi J."/>
            <person name="Smirnov S."/>
            <person name="Smith C."/>
            <person name="Sougnez C."/>
            <person name="Spencer B."/>
            <person name="Stalker J."/>
            <person name="Stange-thomann N."/>
            <person name="Stavropoulos S."/>
            <person name="Stetson K."/>
            <person name="Stone C."/>
            <person name="Stone S."/>
            <person name="Stubbs M."/>
            <person name="Talamas J."/>
            <person name="Tchuinga P."/>
            <person name="Tenzing P."/>
            <person name="Tesfaye S."/>
            <person name="Theodore J."/>
            <person name="Thoulutsang Y."/>
            <person name="Topham K."/>
            <person name="Towey S."/>
            <person name="Tsamla T."/>
            <person name="Tsomo N."/>
            <person name="Vallee D."/>
            <person name="Vassiliev H."/>
            <person name="Venkataraman V."/>
            <person name="Vinson J."/>
            <person name="Vo A."/>
            <person name="Wade C."/>
            <person name="Wang S."/>
            <person name="Wangchuk T."/>
            <person name="Wangdi T."/>
            <person name="Whittaker C."/>
            <person name="Wilkinson J."/>
            <person name="Wu Y."/>
            <person name="Wyman D."/>
            <person name="Yadav S."/>
            <person name="Yang S."/>
            <person name="Yang X."/>
            <person name="Yeager S."/>
            <person name="Yee E."/>
            <person name="Young G."/>
            <person name="Zainoun J."/>
            <person name="Zembeck L."/>
            <person name="Zimmer A."/>
            <person name="Zody M."/>
            <person name="Lander E."/>
        </authorList>
    </citation>
    <scope>NUCLEOTIDE SEQUENCE [LARGE SCALE GENOMIC DNA]</scope>
</reference>
<dbReference type="PANTHER" id="PTHR14200">
    <property type="entry name" value="CYTOCHROME C OXIDASE POLYPEPTIDE"/>
    <property type="match status" value="1"/>
</dbReference>
<dbReference type="eggNOG" id="KOG4077">
    <property type="taxonomic scope" value="Eukaryota"/>
</dbReference>
<keyword evidence="11 13" id="KW-0472">Membrane</keyword>
<comment type="similarity">
    <text evidence="3 13">Belongs to the cytochrome c oxidase subunit 5A family.</text>
</comment>
<dbReference type="GO" id="GO:0046872">
    <property type="term" value="F:metal ion binding"/>
    <property type="evidence" value="ECO:0007669"/>
    <property type="project" value="UniProtKB-UniRule"/>
</dbReference>
<evidence type="ECO:0000313" key="15">
    <source>
        <dbReference type="Proteomes" id="UP000007875"/>
    </source>
</evidence>
<dbReference type="InterPro" id="IPR036545">
    <property type="entry name" value="Cyt_c_oxidase_su5A/6_sf"/>
</dbReference>
<dbReference type="GO" id="GO:0006123">
    <property type="term" value="P:mitochondrial electron transport, cytochrome c to oxygen"/>
    <property type="evidence" value="ECO:0007669"/>
    <property type="project" value="UniProtKB-UniRule"/>
</dbReference>
<evidence type="ECO:0000256" key="10">
    <source>
        <dbReference type="ARBA" id="ARBA00023128"/>
    </source>
</evidence>
<evidence type="ECO:0000313" key="14">
    <source>
        <dbReference type="Ensembl" id="ENSCSAVP00000000325.1"/>
    </source>
</evidence>
<accession>H2Y4S7</accession>
<keyword evidence="8 13" id="KW-0809">Transit peptide</keyword>
<keyword evidence="5 13" id="KW-0349">Heme</keyword>
<reference evidence="14" key="3">
    <citation type="submission" date="2025-09" db="UniProtKB">
        <authorList>
            <consortium name="Ensembl"/>
        </authorList>
    </citation>
    <scope>IDENTIFICATION</scope>
</reference>
<evidence type="ECO:0000256" key="11">
    <source>
        <dbReference type="ARBA" id="ARBA00023136"/>
    </source>
</evidence>
<keyword evidence="7 13" id="KW-0999">Mitochondrion inner membrane</keyword>
<evidence type="ECO:0000256" key="12">
    <source>
        <dbReference type="ARBA" id="ARBA00031049"/>
    </source>
</evidence>
<sequence length="78" mass="9069">MNLYHEDSVPEPIIVQAALYACRRINNLPLAMRVLEMVKTKCDDRQDIYDYIVQELKPTLDDLGLKTVEEYGLEQVLD</sequence>
<proteinExistence type="inferred from homology"/>
<evidence type="ECO:0000256" key="5">
    <source>
        <dbReference type="ARBA" id="ARBA00022617"/>
    </source>
</evidence>
<evidence type="ECO:0000256" key="7">
    <source>
        <dbReference type="ARBA" id="ARBA00022792"/>
    </source>
</evidence>
<dbReference type="SUPFAM" id="SSF48479">
    <property type="entry name" value="Cytochrome c oxidase subunit E"/>
    <property type="match status" value="1"/>
</dbReference>
<protein>
    <recommendedName>
        <fullName evidence="4 13">Cytochrome c oxidase subunit 5A, mitochondrial</fullName>
    </recommendedName>
    <alternativeName>
        <fullName evidence="12 13">Cytochrome c oxidase polypeptide Va</fullName>
    </alternativeName>
</protein>
<evidence type="ECO:0000256" key="9">
    <source>
        <dbReference type="ARBA" id="ARBA00023004"/>
    </source>
</evidence>
<comment type="function">
    <text evidence="13">Component of the cytochrome c oxidase, the last enzyme in the mitochondrial electron transport chain which drives oxidative phosphorylation. The respiratory chain contains 3 multisubunit complexes succinate dehydrogenase (complex II, CII), ubiquinol-cytochrome c oxidoreductase (cytochrome b-c1 complex, complex III, CIII) and cytochrome c oxidase (complex IV, CIV), that cooperate to transfer electrons derived from NADH and succinate to molecular oxygen, creating an electrochemical gradient over the inner membrane that drives transmembrane transport and the ATP synthase. Cytochrome c oxidase is the component of the respiratory chain that catalyzes the reduction of oxygen to water. Electrons originating from reduced cytochrome c in the intermembrane space (IMS) are transferred via the dinuclear copper A center (CU(A)) of subunit 2 and heme A of subunit 1 to the active site in subunit 1, a binuclear center (BNC) formed by heme A3 and copper B (CU(B)). The BNC reduces molecular oxygen to 2 water molecules using 4 electrons from cytochrome c in the IMS and 4 protons from the mitochondrial matrix.</text>
</comment>
<organism evidence="14 15">
    <name type="scientific">Ciona savignyi</name>
    <name type="common">Pacific transparent sea squirt</name>
    <dbReference type="NCBI Taxonomy" id="51511"/>
    <lineage>
        <taxon>Eukaryota</taxon>
        <taxon>Metazoa</taxon>
        <taxon>Chordata</taxon>
        <taxon>Tunicata</taxon>
        <taxon>Ascidiacea</taxon>
        <taxon>Phlebobranchia</taxon>
        <taxon>Cionidae</taxon>
        <taxon>Ciona</taxon>
    </lineage>
</organism>
<keyword evidence="10 13" id="KW-0496">Mitochondrion</keyword>
<dbReference type="OMA" id="PAAXMNT"/>
<evidence type="ECO:0000256" key="3">
    <source>
        <dbReference type="ARBA" id="ARBA00007972"/>
    </source>
</evidence>
<dbReference type="Gene3D" id="1.25.40.40">
    <property type="entry name" value="Cytochrome c oxidase, subunit Va/VI"/>
    <property type="match status" value="1"/>
</dbReference>
<dbReference type="GO" id="GO:0045277">
    <property type="term" value="C:respiratory chain complex IV"/>
    <property type="evidence" value="ECO:0007669"/>
    <property type="project" value="UniProtKB-UniRule"/>
</dbReference>
<reference evidence="14" key="2">
    <citation type="submission" date="2025-08" db="UniProtKB">
        <authorList>
            <consortium name="Ensembl"/>
        </authorList>
    </citation>
    <scope>IDENTIFICATION</scope>
</reference>
<evidence type="ECO:0000256" key="8">
    <source>
        <dbReference type="ARBA" id="ARBA00022946"/>
    </source>
</evidence>
<dbReference type="Ensembl" id="ENSCSAVT00000000328.1">
    <property type="protein sequence ID" value="ENSCSAVP00000000325.1"/>
    <property type="gene ID" value="ENSCSAVG00000000180.1"/>
</dbReference>
<dbReference type="FunCoup" id="H2Y4S7">
    <property type="interactions" value="222"/>
</dbReference>
<dbReference type="HOGENOM" id="CLU_2775232_0_0_1"/>
<dbReference type="Pfam" id="PF02284">
    <property type="entry name" value="COX5A"/>
    <property type="match status" value="1"/>
</dbReference>